<dbReference type="Proteomes" id="UP000479710">
    <property type="component" value="Unassembled WGS sequence"/>
</dbReference>
<evidence type="ECO:0000256" key="1">
    <source>
        <dbReference type="SAM" id="MobiDB-lite"/>
    </source>
</evidence>
<accession>A0A6G1F9Z2</accession>
<keyword evidence="3" id="KW-1185">Reference proteome</keyword>
<dbReference type="AlphaFoldDB" id="A0A6G1F9Z2"/>
<dbReference type="EMBL" id="SPHZ02000001">
    <property type="protein sequence ID" value="KAF0933748.1"/>
    <property type="molecule type" value="Genomic_DNA"/>
</dbReference>
<organism evidence="2 3">
    <name type="scientific">Oryza meyeriana var. granulata</name>
    <dbReference type="NCBI Taxonomy" id="110450"/>
    <lineage>
        <taxon>Eukaryota</taxon>
        <taxon>Viridiplantae</taxon>
        <taxon>Streptophyta</taxon>
        <taxon>Embryophyta</taxon>
        <taxon>Tracheophyta</taxon>
        <taxon>Spermatophyta</taxon>
        <taxon>Magnoliopsida</taxon>
        <taxon>Liliopsida</taxon>
        <taxon>Poales</taxon>
        <taxon>Poaceae</taxon>
        <taxon>BOP clade</taxon>
        <taxon>Oryzoideae</taxon>
        <taxon>Oryzeae</taxon>
        <taxon>Oryzinae</taxon>
        <taxon>Oryza</taxon>
        <taxon>Oryza meyeriana</taxon>
    </lineage>
</organism>
<proteinExistence type="predicted"/>
<feature type="compositionally biased region" description="Basic and acidic residues" evidence="1">
    <location>
        <begin position="75"/>
        <end position="84"/>
    </location>
</feature>
<dbReference type="OrthoDB" id="703881at2759"/>
<evidence type="ECO:0000313" key="2">
    <source>
        <dbReference type="EMBL" id="KAF0933748.1"/>
    </source>
</evidence>
<sequence length="217" mass="23282">MNPHAAMPLYICSACPSGAAVIPSYKAPSGFGVAQRKVVSFKRVKGLVAGAGGVGKRTRGGWGFGQHRVGGGSPDDARWDLRKRSRPELEKRMDGGFEKKRRDGWGFGQHHRVGGGSPDDARFAYAAPDPGSLPMPGYQLVWRDLTRRLALLFVAGLMFCSPMAPHLSALAATAVVSPSPRPSLLVHVTWGAAAGLTPWRGRAVVDQALQWKQSMVQ</sequence>
<comment type="caution">
    <text evidence="2">The sequence shown here is derived from an EMBL/GenBank/DDBJ whole genome shotgun (WGS) entry which is preliminary data.</text>
</comment>
<feature type="compositionally biased region" description="Gly residues" evidence="1">
    <location>
        <begin position="62"/>
        <end position="73"/>
    </location>
</feature>
<name>A0A6G1F9Z2_9ORYZ</name>
<evidence type="ECO:0000313" key="3">
    <source>
        <dbReference type="Proteomes" id="UP000479710"/>
    </source>
</evidence>
<protein>
    <submittedName>
        <fullName evidence="2">Uncharacterized protein</fullName>
    </submittedName>
</protein>
<gene>
    <name evidence="2" type="ORF">E2562_019222</name>
</gene>
<reference evidence="2 3" key="1">
    <citation type="submission" date="2019-11" db="EMBL/GenBank/DDBJ databases">
        <title>Whole genome sequence of Oryza granulata.</title>
        <authorList>
            <person name="Li W."/>
        </authorList>
    </citation>
    <scope>NUCLEOTIDE SEQUENCE [LARGE SCALE GENOMIC DNA]</scope>
    <source>
        <strain evidence="3">cv. Menghai</strain>
        <tissue evidence="2">Leaf</tissue>
    </source>
</reference>
<feature type="region of interest" description="Disordered" evidence="1">
    <location>
        <begin position="62"/>
        <end position="84"/>
    </location>
</feature>